<reference evidence="2" key="1">
    <citation type="journal article" date="2019" name="MBio">
        <title>Virus Genomes from Deep Sea Sediments Expand the Ocean Megavirome and Support Independent Origins of Viral Gigantism.</title>
        <authorList>
            <person name="Backstrom D."/>
            <person name="Yutin N."/>
            <person name="Jorgensen S.L."/>
            <person name="Dharamshi J."/>
            <person name="Homa F."/>
            <person name="Zaremba-Niedwiedzka K."/>
            <person name="Spang A."/>
            <person name="Wolf Y.I."/>
            <person name="Koonin E.V."/>
            <person name="Ettema T.J."/>
        </authorList>
    </citation>
    <scope>NUCLEOTIDE SEQUENCE</scope>
</reference>
<sequence length="134" mass="15695">MFELNRETIIIIIVLVVILWLLYGRRMEGFDQDTVMFVPVGEPRYGLRGDLLDTRDIRYNYISPVRHIRLHNSNNQMWESDNPPSEEGIKDCGKVPCPINTDEYDKMDTCWKCGKVKQFCACKHPLLDIDIHSH</sequence>
<evidence type="ECO:0000256" key="1">
    <source>
        <dbReference type="SAM" id="Phobius"/>
    </source>
</evidence>
<feature type="transmembrane region" description="Helical" evidence="1">
    <location>
        <begin position="6"/>
        <end position="23"/>
    </location>
</feature>
<name>A0A481YZ91_9VIRU</name>
<organism evidence="2">
    <name type="scientific">Mimivirus LCMiAC01</name>
    <dbReference type="NCBI Taxonomy" id="2506608"/>
    <lineage>
        <taxon>Viruses</taxon>
        <taxon>Varidnaviria</taxon>
        <taxon>Bamfordvirae</taxon>
        <taxon>Nucleocytoviricota</taxon>
        <taxon>Megaviricetes</taxon>
        <taxon>Imitervirales</taxon>
        <taxon>Mimiviridae</taxon>
        <taxon>Klosneuvirinae</taxon>
    </lineage>
</organism>
<keyword evidence="1" id="KW-1133">Transmembrane helix</keyword>
<evidence type="ECO:0000313" key="2">
    <source>
        <dbReference type="EMBL" id="QBK88572.1"/>
    </source>
</evidence>
<dbReference type="EMBL" id="MK500392">
    <property type="protein sequence ID" value="QBK88572.1"/>
    <property type="molecule type" value="Genomic_DNA"/>
</dbReference>
<keyword evidence="1" id="KW-0472">Membrane</keyword>
<proteinExistence type="predicted"/>
<keyword evidence="1" id="KW-0812">Transmembrane</keyword>
<gene>
    <name evidence="2" type="ORF">LCMiAC01_02490</name>
</gene>
<protein>
    <submittedName>
        <fullName evidence="2">Uncharacterized protein</fullName>
    </submittedName>
</protein>
<accession>A0A481YZ91</accession>